<dbReference type="Proteomes" id="UP000661112">
    <property type="component" value="Unassembled WGS sequence"/>
</dbReference>
<accession>A0ABR8DE27</accession>
<comment type="caution">
    <text evidence="1">The sequence shown here is derived from an EMBL/GenBank/DDBJ whole genome shotgun (WGS) entry which is preliminary data.</text>
</comment>
<reference evidence="1 2" key="1">
    <citation type="journal article" date="2020" name="ISME J.">
        <title>Comparative genomics reveals insights into cyanobacterial evolution and habitat adaptation.</title>
        <authorList>
            <person name="Chen M.Y."/>
            <person name="Teng W.K."/>
            <person name="Zhao L."/>
            <person name="Hu C.X."/>
            <person name="Zhou Y.K."/>
            <person name="Han B.P."/>
            <person name="Song L.R."/>
            <person name="Shu W.S."/>
        </authorList>
    </citation>
    <scope>NUCLEOTIDE SEQUENCE [LARGE SCALE GENOMIC DNA]</scope>
    <source>
        <strain evidence="1 2">FACHB-119</strain>
    </source>
</reference>
<dbReference type="RefSeq" id="WP_190479123.1">
    <property type="nucleotide sequence ID" value="NZ_JACJSG010000062.1"/>
</dbReference>
<gene>
    <name evidence="1" type="ORF">H6G83_30545</name>
</gene>
<proteinExistence type="predicted"/>
<dbReference type="EMBL" id="JACJSG010000062">
    <property type="protein sequence ID" value="MBD2504889.1"/>
    <property type="molecule type" value="Genomic_DNA"/>
</dbReference>
<keyword evidence="2" id="KW-1185">Reference proteome</keyword>
<name>A0ABR8DE27_9NOST</name>
<sequence length="237" mass="26392">MSDNKFTREELFELLSASYPPEKIIAGLQELAKTDPSIDPDGEEFDVEVSDRLEKLFNLAQTVIDQGKLLGAGGSLTNLETQAINKTVEQLKAQGISGETFRAFLEIAAGTTVAQAFAIHNFKTQLLEDTLQELDVEYLQECTQAGVEEITLIYQILKDPETKKKIISEHGLKTPSQVQSEIQTLTQTATPEFDALKFCEELGLPVEEKKSVKPQTIKDLRLLTQHLFKRLPNQATA</sequence>
<evidence type="ECO:0000313" key="2">
    <source>
        <dbReference type="Proteomes" id="UP000661112"/>
    </source>
</evidence>
<evidence type="ECO:0000313" key="1">
    <source>
        <dbReference type="EMBL" id="MBD2504889.1"/>
    </source>
</evidence>
<organism evidence="1 2">
    <name type="scientific">Anabaena azotica FACHB-119</name>
    <dbReference type="NCBI Taxonomy" id="947527"/>
    <lineage>
        <taxon>Bacteria</taxon>
        <taxon>Bacillati</taxon>
        <taxon>Cyanobacteriota</taxon>
        <taxon>Cyanophyceae</taxon>
        <taxon>Nostocales</taxon>
        <taxon>Nostocaceae</taxon>
        <taxon>Anabaena</taxon>
        <taxon>Anabaena azotica</taxon>
    </lineage>
</organism>
<protein>
    <submittedName>
        <fullName evidence="1">Uncharacterized protein</fullName>
    </submittedName>
</protein>